<evidence type="ECO:0000256" key="1">
    <source>
        <dbReference type="ARBA" id="ARBA00001974"/>
    </source>
</evidence>
<protein>
    <submittedName>
        <fullName evidence="10">8339_t:CDS:1</fullName>
    </submittedName>
</protein>
<feature type="domain" description="Acyl-CoA dehydrogenase/oxidase C-terminal" evidence="7">
    <location>
        <begin position="255"/>
        <end position="403"/>
    </location>
</feature>
<evidence type="ECO:0000256" key="3">
    <source>
        <dbReference type="ARBA" id="ARBA00011738"/>
    </source>
</evidence>
<keyword evidence="6" id="KW-0560">Oxidoreductase</keyword>
<evidence type="ECO:0000313" key="11">
    <source>
        <dbReference type="Proteomes" id="UP000789706"/>
    </source>
</evidence>
<dbReference type="GO" id="GO:0005737">
    <property type="term" value="C:cytoplasm"/>
    <property type="evidence" value="ECO:0007669"/>
    <property type="project" value="TreeGrafter"/>
</dbReference>
<dbReference type="InterPro" id="IPR046373">
    <property type="entry name" value="Acyl-CoA_Oxase/DH_mid-dom_sf"/>
</dbReference>
<dbReference type="InterPro" id="IPR050741">
    <property type="entry name" value="Acyl-CoA_dehydrogenase"/>
</dbReference>
<feature type="non-terminal residue" evidence="10">
    <location>
        <position position="730"/>
    </location>
</feature>
<dbReference type="InterPro" id="IPR006091">
    <property type="entry name" value="Acyl-CoA_Oxase/DH_mid-dom"/>
</dbReference>
<evidence type="ECO:0000259" key="9">
    <source>
        <dbReference type="Pfam" id="PF02771"/>
    </source>
</evidence>
<keyword evidence="5" id="KW-0274">FAD</keyword>
<evidence type="ECO:0000259" key="8">
    <source>
        <dbReference type="Pfam" id="PF02770"/>
    </source>
</evidence>
<dbReference type="GO" id="GO:0050660">
    <property type="term" value="F:flavin adenine dinucleotide binding"/>
    <property type="evidence" value="ECO:0007669"/>
    <property type="project" value="InterPro"/>
</dbReference>
<name>A0A9N9BFL6_9GLOM</name>
<reference evidence="10" key="1">
    <citation type="submission" date="2021-06" db="EMBL/GenBank/DDBJ databases">
        <authorList>
            <person name="Kallberg Y."/>
            <person name="Tangrot J."/>
            <person name="Rosling A."/>
        </authorList>
    </citation>
    <scope>NUCLEOTIDE SEQUENCE</scope>
    <source>
        <strain evidence="10">AZ414A</strain>
    </source>
</reference>
<comment type="subunit">
    <text evidence="3">Homodimer.</text>
</comment>
<dbReference type="SUPFAM" id="SSF47203">
    <property type="entry name" value="Acyl-CoA dehydrogenase C-terminal domain-like"/>
    <property type="match status" value="1"/>
</dbReference>
<dbReference type="SUPFAM" id="SSF56645">
    <property type="entry name" value="Acyl-CoA dehydrogenase NM domain-like"/>
    <property type="match status" value="1"/>
</dbReference>
<feature type="domain" description="Acyl-CoA oxidase/dehydrogenase middle" evidence="8">
    <location>
        <begin position="142"/>
        <end position="243"/>
    </location>
</feature>
<evidence type="ECO:0000256" key="6">
    <source>
        <dbReference type="ARBA" id="ARBA00023002"/>
    </source>
</evidence>
<dbReference type="InterPro" id="IPR009075">
    <property type="entry name" value="AcylCo_DH/oxidase_C"/>
</dbReference>
<evidence type="ECO:0000313" key="10">
    <source>
        <dbReference type="EMBL" id="CAG8564515.1"/>
    </source>
</evidence>
<dbReference type="GO" id="GO:0033539">
    <property type="term" value="P:fatty acid beta-oxidation using acyl-CoA dehydrogenase"/>
    <property type="evidence" value="ECO:0007669"/>
    <property type="project" value="TreeGrafter"/>
</dbReference>
<dbReference type="Gene3D" id="1.20.140.10">
    <property type="entry name" value="Butyryl-CoA Dehydrogenase, subunit A, domain 3"/>
    <property type="match status" value="1"/>
</dbReference>
<evidence type="ECO:0000259" key="7">
    <source>
        <dbReference type="Pfam" id="PF00441"/>
    </source>
</evidence>
<sequence length="730" mass="81619">MVHTIPSLVEDKISTRAKKIIAVLDEFNECIPAEKKYYKQLGKGENRWKKVPPIIEELKVKARSLGLWNLFLPKDYPEGAGLTNLEYALMAIIMGRSIIIAPQATNCSAPDTGNMEVFAKYGTPAQKAKWLIPLLEGKIRSAFAMTEKAVASSDATNIETSIQRIGNQYVINGHKWWISGTGDPRCKVYLVMGKTSTKGDKHKQQSVIIVPADTPGIKIIRPLTIFGYDDAPEGHCEIEFKDVKVPVENIILGEGRGFEVIQGRLGPGRLHHCMRSIGSAELGLDLMLARVTDPSRRTFGKILAEHGTVLSDIAYSRMIIDQARFLVLNAADKIDKVGAKDALKEIGMAKAIVPDMLLRVLDRSIQIHGAGGLSEDFPLAYMYAFARTLKFADGPDEVHVQQVDIVVGALVILKPFFSIAFALFIIWTSLGFVSNKFSNDLSTIFCAMPFSSYISICQTPIPDFSRFINRQAETYEQIMDQQLSHDGASSTLALDIKKTELASADLRTLVKYSNLVSAHELVNRLTEFIEKSRIVGRNLQILQSRTKSSLDNLITYNLFALKSLENVRDSKVSRKSLSDRYNQMMNLIEVDIKRMIIVGQEALGSLTDLDEMLLSIHEIITQESILQKHELGNLLAELWTFLGGNNLKKQIYQENLGLLYNLDGQRKKAVSQVQTTLYTLTSFQFDLEELREQVITPSLIEMPIEVHIENVNKGVERLRNSKLALKSEDG</sequence>
<comment type="similarity">
    <text evidence="2">Belongs to the acyl-CoA dehydrogenase family.</text>
</comment>
<keyword evidence="11" id="KW-1185">Reference proteome</keyword>
<dbReference type="Pfam" id="PF02770">
    <property type="entry name" value="Acyl-CoA_dh_M"/>
    <property type="match status" value="1"/>
</dbReference>
<dbReference type="PANTHER" id="PTHR48083:SF13">
    <property type="entry name" value="ACYL-COA DEHYDROGENASE FAMILY MEMBER 11"/>
    <property type="match status" value="1"/>
</dbReference>
<dbReference type="OrthoDB" id="434771at2759"/>
<dbReference type="Proteomes" id="UP000789706">
    <property type="component" value="Unassembled WGS sequence"/>
</dbReference>
<accession>A0A9N9BFL6</accession>
<comment type="caution">
    <text evidence="10">The sequence shown here is derived from an EMBL/GenBank/DDBJ whole genome shotgun (WGS) entry which is preliminary data.</text>
</comment>
<keyword evidence="4" id="KW-0285">Flavoprotein</keyword>
<dbReference type="InterPro" id="IPR037069">
    <property type="entry name" value="AcylCoA_DH/ox_N_sf"/>
</dbReference>
<dbReference type="GO" id="GO:0003995">
    <property type="term" value="F:acyl-CoA dehydrogenase activity"/>
    <property type="evidence" value="ECO:0007669"/>
    <property type="project" value="TreeGrafter"/>
</dbReference>
<evidence type="ECO:0000256" key="2">
    <source>
        <dbReference type="ARBA" id="ARBA00009347"/>
    </source>
</evidence>
<dbReference type="Pfam" id="PF02771">
    <property type="entry name" value="Acyl-CoA_dh_N"/>
    <property type="match status" value="1"/>
</dbReference>
<dbReference type="InterPro" id="IPR009100">
    <property type="entry name" value="AcylCoA_DH/oxidase_NM_dom_sf"/>
</dbReference>
<dbReference type="Pfam" id="PF00441">
    <property type="entry name" value="Acyl-CoA_dh_1"/>
    <property type="match status" value="1"/>
</dbReference>
<dbReference type="InterPro" id="IPR036250">
    <property type="entry name" value="AcylCo_DH-like_C"/>
</dbReference>
<dbReference type="EMBL" id="CAJVPK010000997">
    <property type="protein sequence ID" value="CAG8564515.1"/>
    <property type="molecule type" value="Genomic_DNA"/>
</dbReference>
<comment type="cofactor">
    <cofactor evidence="1">
        <name>FAD</name>
        <dbReference type="ChEBI" id="CHEBI:57692"/>
    </cofactor>
</comment>
<dbReference type="PANTHER" id="PTHR48083">
    <property type="entry name" value="MEDIUM-CHAIN SPECIFIC ACYL-COA DEHYDROGENASE, MITOCHONDRIAL-RELATED"/>
    <property type="match status" value="1"/>
</dbReference>
<evidence type="ECO:0000256" key="4">
    <source>
        <dbReference type="ARBA" id="ARBA00022630"/>
    </source>
</evidence>
<dbReference type="AlphaFoldDB" id="A0A9N9BFL6"/>
<feature type="domain" description="Acyl-CoA dehydrogenase/oxidase N-terminal" evidence="9">
    <location>
        <begin position="51"/>
        <end position="138"/>
    </location>
</feature>
<organism evidence="10 11">
    <name type="scientific">Diversispora eburnea</name>
    <dbReference type="NCBI Taxonomy" id="1213867"/>
    <lineage>
        <taxon>Eukaryota</taxon>
        <taxon>Fungi</taxon>
        <taxon>Fungi incertae sedis</taxon>
        <taxon>Mucoromycota</taxon>
        <taxon>Glomeromycotina</taxon>
        <taxon>Glomeromycetes</taxon>
        <taxon>Diversisporales</taxon>
        <taxon>Diversisporaceae</taxon>
        <taxon>Diversispora</taxon>
    </lineage>
</organism>
<dbReference type="Gene3D" id="1.10.540.10">
    <property type="entry name" value="Acyl-CoA dehydrogenase/oxidase, N-terminal domain"/>
    <property type="match status" value="1"/>
</dbReference>
<dbReference type="InterPro" id="IPR013786">
    <property type="entry name" value="AcylCoA_DH/ox_N"/>
</dbReference>
<gene>
    <name evidence="10" type="ORF">DEBURN_LOCUS7758</name>
</gene>
<evidence type="ECO:0000256" key="5">
    <source>
        <dbReference type="ARBA" id="ARBA00022827"/>
    </source>
</evidence>
<dbReference type="FunFam" id="2.40.110.10:FF:000002">
    <property type="entry name" value="Acyl-CoA dehydrogenase fadE12"/>
    <property type="match status" value="1"/>
</dbReference>
<dbReference type="Gene3D" id="2.40.110.10">
    <property type="entry name" value="Butyryl-CoA Dehydrogenase, subunit A, domain 2"/>
    <property type="match status" value="1"/>
</dbReference>
<proteinExistence type="inferred from homology"/>